<organism evidence="7">
    <name type="scientific">Naegleria gruberi</name>
    <name type="common">Amoeba</name>
    <dbReference type="NCBI Taxonomy" id="5762"/>
    <lineage>
        <taxon>Eukaryota</taxon>
        <taxon>Discoba</taxon>
        <taxon>Heterolobosea</taxon>
        <taxon>Tetramitia</taxon>
        <taxon>Eutetramitia</taxon>
        <taxon>Vahlkampfiidae</taxon>
        <taxon>Naegleria</taxon>
    </lineage>
</organism>
<evidence type="ECO:0000259" key="5">
    <source>
        <dbReference type="PROSITE" id="PS50222"/>
    </source>
</evidence>
<feature type="domain" description="EF-hand" evidence="5">
    <location>
        <begin position="133"/>
        <end position="168"/>
    </location>
</feature>
<dbReference type="GO" id="GO:0005509">
    <property type="term" value="F:calcium ion binding"/>
    <property type="evidence" value="ECO:0007669"/>
    <property type="project" value="InterPro"/>
</dbReference>
<proteinExistence type="predicted"/>
<dbReference type="PROSITE" id="PS50222">
    <property type="entry name" value="EF_HAND_2"/>
    <property type="match status" value="2"/>
</dbReference>
<dbReference type="RefSeq" id="XP_002673667.1">
    <property type="nucleotide sequence ID" value="XM_002673621.1"/>
</dbReference>
<sequence>MSVGTASSTYYETEETTSSYRDEERLNEEEVVQKVQPTQNVVIKNQQPKQVQSARDLLAAHQQQQQTQSPVKGILHSPSPSLYSGSTQFTTDSVASSKKSSPKSVSIAISSIASKQTTTPSTTSANYNRSDIIFVEEMKKAFKMIDTDGDELISKNELAVAIRSYGLDPSPKYINELFHLAGSKDGLLDMNQFSTLMKKKVNHVLFENDNKKRKAIEVFFDKLDKNGDGYLSFDEFKEALESIPTNGRMNPKQDVEVITEILTNIDKNGDGVIDIGGE</sequence>
<dbReference type="InterPro" id="IPR011992">
    <property type="entry name" value="EF-hand-dom_pair"/>
</dbReference>
<dbReference type="InterPro" id="IPR002048">
    <property type="entry name" value="EF_hand_dom"/>
</dbReference>
<accession>D2VQC5</accession>
<evidence type="ECO:0000256" key="3">
    <source>
        <dbReference type="ARBA" id="ARBA00022837"/>
    </source>
</evidence>
<dbReference type="Gene3D" id="1.10.238.10">
    <property type="entry name" value="EF-hand"/>
    <property type="match status" value="2"/>
</dbReference>
<dbReference type="Proteomes" id="UP000006671">
    <property type="component" value="Unassembled WGS sequence"/>
</dbReference>
<feature type="region of interest" description="Disordered" evidence="4">
    <location>
        <begin position="43"/>
        <end position="100"/>
    </location>
</feature>
<evidence type="ECO:0000256" key="1">
    <source>
        <dbReference type="ARBA" id="ARBA00022723"/>
    </source>
</evidence>
<dbReference type="PANTHER" id="PTHR10891">
    <property type="entry name" value="EF-HAND CALCIUM-BINDING DOMAIN CONTAINING PROTEIN"/>
    <property type="match status" value="1"/>
</dbReference>
<dbReference type="VEuPathDB" id="AmoebaDB:NAEGRDRAFT_71177"/>
<gene>
    <name evidence="6" type="ORF">NAEGRDRAFT_71177</name>
</gene>
<dbReference type="InterPro" id="IPR018247">
    <property type="entry name" value="EF_Hand_1_Ca_BS"/>
</dbReference>
<dbReference type="SUPFAM" id="SSF47473">
    <property type="entry name" value="EF-hand"/>
    <property type="match status" value="1"/>
</dbReference>
<reference evidence="6 7" key="1">
    <citation type="journal article" date="2010" name="Cell">
        <title>The genome of Naegleria gruberi illuminates early eukaryotic versatility.</title>
        <authorList>
            <person name="Fritz-Laylin L.K."/>
            <person name="Prochnik S.E."/>
            <person name="Ginger M.L."/>
            <person name="Dacks J.B."/>
            <person name="Carpenter M.L."/>
            <person name="Field M.C."/>
            <person name="Kuo A."/>
            <person name="Paredez A."/>
            <person name="Chapman J."/>
            <person name="Pham J."/>
            <person name="Shu S."/>
            <person name="Neupane R."/>
            <person name="Cipriano M."/>
            <person name="Mancuso J."/>
            <person name="Tu H."/>
            <person name="Salamov A."/>
            <person name="Lindquist E."/>
            <person name="Shapiro H."/>
            <person name="Lucas S."/>
            <person name="Grigoriev I.V."/>
            <person name="Cande W.Z."/>
            <person name="Fulton C."/>
            <person name="Rokhsar D.S."/>
            <person name="Dawson S.C."/>
        </authorList>
    </citation>
    <scope>NUCLEOTIDE SEQUENCE [LARGE SCALE GENOMIC DNA]</scope>
    <source>
        <strain evidence="6 7">NEG-M</strain>
    </source>
</reference>
<dbReference type="OrthoDB" id="26525at2759"/>
<evidence type="ECO:0000313" key="7">
    <source>
        <dbReference type="Proteomes" id="UP000006671"/>
    </source>
</evidence>
<dbReference type="Pfam" id="PF13499">
    <property type="entry name" value="EF-hand_7"/>
    <property type="match status" value="2"/>
</dbReference>
<dbReference type="InterPro" id="IPR039647">
    <property type="entry name" value="EF_hand_pair_protein_CML-like"/>
</dbReference>
<dbReference type="STRING" id="5762.D2VQC5"/>
<feature type="domain" description="EF-hand" evidence="5">
    <location>
        <begin position="211"/>
        <end position="246"/>
    </location>
</feature>
<keyword evidence="7" id="KW-1185">Reference proteome</keyword>
<name>D2VQC5_NAEGR</name>
<dbReference type="EMBL" id="GG738889">
    <property type="protein sequence ID" value="EFC40923.1"/>
    <property type="molecule type" value="Genomic_DNA"/>
</dbReference>
<keyword evidence="2" id="KW-0677">Repeat</keyword>
<feature type="compositionally biased region" description="Polar residues" evidence="4">
    <location>
        <begin position="43"/>
        <end position="53"/>
    </location>
</feature>
<protein>
    <submittedName>
        <fullName evidence="6">Predicted protein</fullName>
    </submittedName>
</protein>
<feature type="region of interest" description="Disordered" evidence="4">
    <location>
        <begin position="1"/>
        <end position="29"/>
    </location>
</feature>
<dbReference type="InParanoid" id="D2VQC5"/>
<feature type="compositionally biased region" description="Low complexity" evidence="4">
    <location>
        <begin position="7"/>
        <end position="19"/>
    </location>
</feature>
<evidence type="ECO:0000256" key="2">
    <source>
        <dbReference type="ARBA" id="ARBA00022737"/>
    </source>
</evidence>
<dbReference type="CDD" id="cd00051">
    <property type="entry name" value="EFh"/>
    <property type="match status" value="2"/>
</dbReference>
<dbReference type="eggNOG" id="KOG0027">
    <property type="taxonomic scope" value="Eukaryota"/>
</dbReference>
<dbReference type="AlphaFoldDB" id="D2VQC5"/>
<evidence type="ECO:0000256" key="4">
    <source>
        <dbReference type="SAM" id="MobiDB-lite"/>
    </source>
</evidence>
<dbReference type="KEGG" id="ngr:NAEGRDRAFT_71177"/>
<feature type="compositionally biased region" description="Polar residues" evidence="4">
    <location>
        <begin position="78"/>
        <end position="92"/>
    </location>
</feature>
<keyword evidence="1" id="KW-0479">Metal-binding</keyword>
<dbReference type="FunFam" id="1.10.238.10:FF:000003">
    <property type="entry name" value="Calmodulin A"/>
    <property type="match status" value="1"/>
</dbReference>
<dbReference type="SMART" id="SM00054">
    <property type="entry name" value="EFh"/>
    <property type="match status" value="2"/>
</dbReference>
<keyword evidence="3" id="KW-0106">Calcium</keyword>
<evidence type="ECO:0000313" key="6">
    <source>
        <dbReference type="EMBL" id="EFC40923.1"/>
    </source>
</evidence>
<dbReference type="GeneID" id="8859262"/>
<dbReference type="PROSITE" id="PS00018">
    <property type="entry name" value="EF_HAND_1"/>
    <property type="match status" value="1"/>
</dbReference>